<comment type="subcellular location">
    <subcellularLocation>
        <location evidence="1">Cell outer membrane</location>
    </subcellularLocation>
</comment>
<keyword evidence="9" id="KW-0732">Signal</keyword>
<comment type="caution">
    <text evidence="10">The sequence shown here is derived from an EMBL/GenBank/DDBJ whole genome shotgun (WGS) entry which is preliminary data.</text>
</comment>
<keyword evidence="7" id="KW-0998">Cell outer membrane</keyword>
<proteinExistence type="inferred from homology"/>
<dbReference type="PANTHER" id="PTHR30026">
    <property type="entry name" value="OUTER MEMBRANE PROTEIN TOLC"/>
    <property type="match status" value="1"/>
</dbReference>
<evidence type="ECO:0000256" key="6">
    <source>
        <dbReference type="ARBA" id="ARBA00023136"/>
    </source>
</evidence>
<dbReference type="PANTHER" id="PTHR30026:SF20">
    <property type="entry name" value="OUTER MEMBRANE PROTEIN TOLC"/>
    <property type="match status" value="1"/>
</dbReference>
<feature type="signal peptide" evidence="9">
    <location>
        <begin position="1"/>
        <end position="23"/>
    </location>
</feature>
<dbReference type="InterPro" id="IPR003423">
    <property type="entry name" value="OMP_efflux"/>
</dbReference>
<dbReference type="Proteomes" id="UP000765802">
    <property type="component" value="Unassembled WGS sequence"/>
</dbReference>
<organism evidence="10 11">
    <name type="scientific">Flavihumibacter stibioxidans</name>
    <dbReference type="NCBI Taxonomy" id="1834163"/>
    <lineage>
        <taxon>Bacteria</taxon>
        <taxon>Pseudomonadati</taxon>
        <taxon>Bacteroidota</taxon>
        <taxon>Chitinophagia</taxon>
        <taxon>Chitinophagales</taxon>
        <taxon>Chitinophagaceae</taxon>
        <taxon>Flavihumibacter</taxon>
    </lineage>
</organism>
<dbReference type="Pfam" id="PF02321">
    <property type="entry name" value="OEP"/>
    <property type="match status" value="2"/>
</dbReference>
<keyword evidence="5" id="KW-0812">Transmembrane</keyword>
<dbReference type="EMBL" id="MBUA01000001">
    <property type="protein sequence ID" value="MBC6490541.1"/>
    <property type="molecule type" value="Genomic_DNA"/>
</dbReference>
<gene>
    <name evidence="10" type="ORF">BC349_06160</name>
</gene>
<feature type="coiled-coil region" evidence="8">
    <location>
        <begin position="357"/>
        <end position="384"/>
    </location>
</feature>
<dbReference type="Gene3D" id="1.20.1600.10">
    <property type="entry name" value="Outer membrane efflux proteins (OEP)"/>
    <property type="match status" value="1"/>
</dbReference>
<accession>A0ABR7M6J8</accession>
<evidence type="ECO:0000256" key="8">
    <source>
        <dbReference type="SAM" id="Coils"/>
    </source>
</evidence>
<feature type="chain" id="PRO_5046264774" evidence="9">
    <location>
        <begin position="24"/>
        <end position="445"/>
    </location>
</feature>
<protein>
    <submittedName>
        <fullName evidence="10">Transporter</fullName>
    </submittedName>
</protein>
<evidence type="ECO:0000313" key="11">
    <source>
        <dbReference type="Proteomes" id="UP000765802"/>
    </source>
</evidence>
<evidence type="ECO:0000256" key="9">
    <source>
        <dbReference type="SAM" id="SignalP"/>
    </source>
</evidence>
<keyword evidence="11" id="KW-1185">Reference proteome</keyword>
<dbReference type="SUPFAM" id="SSF56954">
    <property type="entry name" value="Outer membrane efflux proteins (OEP)"/>
    <property type="match status" value="1"/>
</dbReference>
<evidence type="ECO:0000256" key="3">
    <source>
        <dbReference type="ARBA" id="ARBA00022448"/>
    </source>
</evidence>
<evidence type="ECO:0000256" key="7">
    <source>
        <dbReference type="ARBA" id="ARBA00023237"/>
    </source>
</evidence>
<reference evidence="10 11" key="1">
    <citation type="submission" date="2016-07" db="EMBL/GenBank/DDBJ databases">
        <title>Genome analysis of Flavihumibacter stibioxidans YS-17.</title>
        <authorList>
            <person name="Shi K."/>
            <person name="Han Y."/>
            <person name="Wang G."/>
        </authorList>
    </citation>
    <scope>NUCLEOTIDE SEQUENCE [LARGE SCALE GENOMIC DNA]</scope>
    <source>
        <strain evidence="10 11">YS-17</strain>
    </source>
</reference>
<keyword evidence="3" id="KW-0813">Transport</keyword>
<name>A0ABR7M6J8_9BACT</name>
<dbReference type="InterPro" id="IPR051906">
    <property type="entry name" value="TolC-like"/>
</dbReference>
<sequence length="445" mass="49690">MRFLSVLMPVIFAMTAVGLSARAQQPTGKLWTLDECIVYAENNNIALKNLRLRKQVVEQDLVQSKAMMLPDLYAGAGYDLSHYTKTSNQGSKAINTSGSLGLNSQMTLYNGGVLKNNIRRQNLNLEMAGLDIEVENNNLFLDIIGAYTNILLARETILYMESLLETSKTQTDQARLQFNAGAISRKQLIQFESQLANDQFALTNAGNASRSNKIVLKQLLQLPAEDSFDIAPGTLDVPLRLLPPLNEFLSDARNTRPEIRNSRLFIQGAELDIKIAKAGYLPSVSAGAGISTGMRNSINKGTFTQLGNNFYQNLGITVSFPLFSRKLNETNMARTKIARQQAELSLVNTNTLLSQAVEQAYINYQNAMAEYLAAERQFTNYEEVYKISTEELRLGAANITEFVQQRNLYVQALQSFTQSRFRAILAYKILNFYAGRLNNQNNSGR</sequence>
<keyword evidence="6" id="KW-0472">Membrane</keyword>
<evidence type="ECO:0000256" key="4">
    <source>
        <dbReference type="ARBA" id="ARBA00022452"/>
    </source>
</evidence>
<keyword evidence="8" id="KW-0175">Coiled coil</keyword>
<keyword evidence="4" id="KW-1134">Transmembrane beta strand</keyword>
<evidence type="ECO:0000256" key="1">
    <source>
        <dbReference type="ARBA" id="ARBA00004442"/>
    </source>
</evidence>
<evidence type="ECO:0000256" key="5">
    <source>
        <dbReference type="ARBA" id="ARBA00022692"/>
    </source>
</evidence>
<evidence type="ECO:0000313" key="10">
    <source>
        <dbReference type="EMBL" id="MBC6490541.1"/>
    </source>
</evidence>
<comment type="similarity">
    <text evidence="2">Belongs to the outer membrane factor (OMF) (TC 1.B.17) family.</text>
</comment>
<evidence type="ECO:0000256" key="2">
    <source>
        <dbReference type="ARBA" id="ARBA00007613"/>
    </source>
</evidence>